<organism evidence="1 2">
    <name type="scientific">Paractinoplanes abujensis</name>
    <dbReference type="NCBI Taxonomy" id="882441"/>
    <lineage>
        <taxon>Bacteria</taxon>
        <taxon>Bacillati</taxon>
        <taxon>Actinomycetota</taxon>
        <taxon>Actinomycetes</taxon>
        <taxon>Micromonosporales</taxon>
        <taxon>Micromonosporaceae</taxon>
        <taxon>Paractinoplanes</taxon>
    </lineage>
</organism>
<proteinExistence type="predicted"/>
<dbReference type="RefSeq" id="WP_184951679.1">
    <property type="nucleotide sequence ID" value="NZ_BOMC01000060.1"/>
</dbReference>
<evidence type="ECO:0000313" key="1">
    <source>
        <dbReference type="EMBL" id="MBB4693016.1"/>
    </source>
</evidence>
<protein>
    <submittedName>
        <fullName evidence="1">Uncharacterized protein</fullName>
    </submittedName>
</protein>
<dbReference type="Proteomes" id="UP000542742">
    <property type="component" value="Unassembled WGS sequence"/>
</dbReference>
<comment type="caution">
    <text evidence="1">The sequence shown here is derived from an EMBL/GenBank/DDBJ whole genome shotgun (WGS) entry which is preliminary data.</text>
</comment>
<dbReference type="AlphaFoldDB" id="A0A7W7CQS7"/>
<keyword evidence="2" id="KW-1185">Reference proteome</keyword>
<sequence>MTQPAASTTNGGTAGDARRIAHALDALVWEIAYLRELDPAAAHRLRAAAHRVAAAADGVPTVSAAYVDIVPERT</sequence>
<reference evidence="1 2" key="1">
    <citation type="submission" date="2020-08" db="EMBL/GenBank/DDBJ databases">
        <title>Sequencing the genomes of 1000 actinobacteria strains.</title>
        <authorList>
            <person name="Klenk H.-P."/>
        </authorList>
    </citation>
    <scope>NUCLEOTIDE SEQUENCE [LARGE SCALE GENOMIC DNA]</scope>
    <source>
        <strain evidence="1 2">DSM 45518</strain>
    </source>
</reference>
<accession>A0A7W7CQS7</accession>
<evidence type="ECO:0000313" key="2">
    <source>
        <dbReference type="Proteomes" id="UP000542742"/>
    </source>
</evidence>
<name>A0A7W7CQS7_9ACTN</name>
<dbReference type="EMBL" id="JACHMF010000001">
    <property type="protein sequence ID" value="MBB4693016.1"/>
    <property type="molecule type" value="Genomic_DNA"/>
</dbReference>
<gene>
    <name evidence="1" type="ORF">BKA14_003164</name>
</gene>